<keyword evidence="3" id="KW-1185">Reference proteome</keyword>
<dbReference type="Proteomes" id="UP001562354">
    <property type="component" value="Unassembled WGS sequence"/>
</dbReference>
<organism evidence="2 3">
    <name type="scientific">Neodothiora populina</name>
    <dbReference type="NCBI Taxonomy" id="2781224"/>
    <lineage>
        <taxon>Eukaryota</taxon>
        <taxon>Fungi</taxon>
        <taxon>Dikarya</taxon>
        <taxon>Ascomycota</taxon>
        <taxon>Pezizomycotina</taxon>
        <taxon>Dothideomycetes</taxon>
        <taxon>Dothideomycetidae</taxon>
        <taxon>Dothideales</taxon>
        <taxon>Dothioraceae</taxon>
        <taxon>Neodothiora</taxon>
    </lineage>
</organism>
<protein>
    <submittedName>
        <fullName evidence="2">Uncharacterized protein</fullName>
    </submittedName>
</protein>
<evidence type="ECO:0000313" key="2">
    <source>
        <dbReference type="EMBL" id="KAL1304492.1"/>
    </source>
</evidence>
<proteinExistence type="predicted"/>
<gene>
    <name evidence="2" type="ORF">AAFC00_003481</name>
</gene>
<dbReference type="RefSeq" id="XP_069200767.1">
    <property type="nucleotide sequence ID" value="XM_069342958.1"/>
</dbReference>
<dbReference type="EMBL" id="JBFMKM010000008">
    <property type="protein sequence ID" value="KAL1304492.1"/>
    <property type="molecule type" value="Genomic_DNA"/>
</dbReference>
<accession>A0ABR3PEK7</accession>
<feature type="region of interest" description="Disordered" evidence="1">
    <location>
        <begin position="73"/>
        <end position="99"/>
    </location>
</feature>
<dbReference type="SUPFAM" id="SSF56112">
    <property type="entry name" value="Protein kinase-like (PK-like)"/>
    <property type="match status" value="1"/>
</dbReference>
<dbReference type="GeneID" id="95977182"/>
<evidence type="ECO:0000256" key="1">
    <source>
        <dbReference type="SAM" id="MobiDB-lite"/>
    </source>
</evidence>
<dbReference type="Gene3D" id="3.30.200.20">
    <property type="entry name" value="Phosphorylase Kinase, domain 1"/>
    <property type="match status" value="1"/>
</dbReference>
<evidence type="ECO:0000313" key="3">
    <source>
        <dbReference type="Proteomes" id="UP001562354"/>
    </source>
</evidence>
<feature type="region of interest" description="Disordered" evidence="1">
    <location>
        <begin position="1"/>
        <end position="23"/>
    </location>
</feature>
<dbReference type="InterPro" id="IPR011009">
    <property type="entry name" value="Kinase-like_dom_sf"/>
</dbReference>
<sequence length="99" mass="10759">MADDGTGIINSPSNTQLGEGAGDFTPYLRSSVVRFEDKYGYVKPLGSGGEAICDRYHDMDTHKAVAVKSIATEASAHHRDHRSVSRDPASLDHATAQRW</sequence>
<comment type="caution">
    <text evidence="2">The sequence shown here is derived from an EMBL/GenBank/DDBJ whole genome shotgun (WGS) entry which is preliminary data.</text>
</comment>
<feature type="compositionally biased region" description="Polar residues" evidence="1">
    <location>
        <begin position="8"/>
        <end position="17"/>
    </location>
</feature>
<reference evidence="2 3" key="1">
    <citation type="submission" date="2024-07" db="EMBL/GenBank/DDBJ databases">
        <title>Draft sequence of the Neodothiora populina.</title>
        <authorList>
            <person name="Drown D.D."/>
            <person name="Schuette U.S."/>
            <person name="Buechlein A.B."/>
            <person name="Rusch D.R."/>
            <person name="Winton L.W."/>
            <person name="Adams G.A."/>
        </authorList>
    </citation>
    <scope>NUCLEOTIDE SEQUENCE [LARGE SCALE GENOMIC DNA]</scope>
    <source>
        <strain evidence="2 3">CPC 39397</strain>
    </source>
</reference>
<name>A0ABR3PEK7_9PEZI</name>